<name>G8PCF3_PEDCP</name>
<dbReference type="PANTHER" id="PTHR43479:SF11">
    <property type="entry name" value="ACREF_ENVCD OPERON REPRESSOR-RELATED"/>
    <property type="match status" value="1"/>
</dbReference>
<feature type="domain" description="HTH tetR-type" evidence="3">
    <location>
        <begin position="11"/>
        <end position="71"/>
    </location>
</feature>
<proteinExistence type="predicted"/>
<dbReference type="InterPro" id="IPR009057">
    <property type="entry name" value="Homeodomain-like_sf"/>
</dbReference>
<evidence type="ECO:0000256" key="2">
    <source>
        <dbReference type="PROSITE-ProRule" id="PRU00335"/>
    </source>
</evidence>
<dbReference type="Gene3D" id="1.10.357.10">
    <property type="entry name" value="Tetracycline Repressor, domain 2"/>
    <property type="match status" value="1"/>
</dbReference>
<dbReference type="PATRIC" id="fig|701521.8.peg.615"/>
<dbReference type="PANTHER" id="PTHR43479">
    <property type="entry name" value="ACREF/ENVCD OPERON REPRESSOR-RELATED"/>
    <property type="match status" value="1"/>
</dbReference>
<reference evidence="4 5" key="1">
    <citation type="journal article" date="2012" name="J. Bacteriol.">
        <title>Complete Genome Sequence of the Beer Spoilage Organism Pediococcus claussenii ATCC BAA-344T.</title>
        <authorList>
            <person name="Pittet V."/>
            <person name="Abegunde T."/>
            <person name="Marfleet T."/>
            <person name="Haakensen M."/>
            <person name="Morrow K."/>
            <person name="Jayaprakash T."/>
            <person name="Schroeder K."/>
            <person name="Trost B."/>
            <person name="Byrns S."/>
            <person name="Bergsveinson J."/>
            <person name="Kusalik A."/>
            <person name="Ziola B."/>
        </authorList>
    </citation>
    <scope>NUCLEOTIDE SEQUENCE [LARGE SCALE GENOMIC DNA]</scope>
    <source>
        <strain evidence="4 5">ATCC BAA-344</strain>
    </source>
</reference>
<dbReference type="SUPFAM" id="SSF46689">
    <property type="entry name" value="Homeodomain-like"/>
    <property type="match status" value="1"/>
</dbReference>
<evidence type="ECO:0000256" key="1">
    <source>
        <dbReference type="ARBA" id="ARBA00023125"/>
    </source>
</evidence>
<protein>
    <submittedName>
        <fullName evidence="4">Transcriptional regulator, TetR family</fullName>
    </submittedName>
</protein>
<keyword evidence="5" id="KW-1185">Reference proteome</keyword>
<dbReference type="PROSITE" id="PS50977">
    <property type="entry name" value="HTH_TETR_2"/>
    <property type="match status" value="1"/>
</dbReference>
<sequence>MPTKTFFNLTQEKRDRILKAAEKEFARVPLYKASISNIVKTAKIPRGSFYQYFEDKEDLYGFYFRLILESLQEGLVGAIYKNNGDLFKAIDKYFAFYLDQIVNGQYHSFYRNFFLNITIGNNGKQHGPGFNFQHSERLKELRDQITQATDWKLLKVSGEKDISTLMQLVMMMFFHSVAHYFNDATSNTDPKELFEITLAEFKKNLNWLEFGARKTEEE</sequence>
<gene>
    <name evidence="4" type="ordered locus">PECL_645</name>
</gene>
<dbReference type="KEGG" id="pce:PECL_645"/>
<dbReference type="HOGENOM" id="CLU_069356_45_2_9"/>
<dbReference type="AlphaFoldDB" id="G8PCF3"/>
<dbReference type="RefSeq" id="WP_014215135.1">
    <property type="nucleotide sequence ID" value="NC_016605.1"/>
</dbReference>
<dbReference type="Pfam" id="PF17924">
    <property type="entry name" value="TetR_C_19"/>
    <property type="match status" value="1"/>
</dbReference>
<evidence type="ECO:0000313" key="5">
    <source>
        <dbReference type="Proteomes" id="UP000005444"/>
    </source>
</evidence>
<organism evidence="4 5">
    <name type="scientific">Pediococcus claussenii (strain ATCC BAA-344 / DSM 14800 / JCM 18046 / KCTC 3811 / LMG 21948 / P06)</name>
    <dbReference type="NCBI Taxonomy" id="701521"/>
    <lineage>
        <taxon>Bacteria</taxon>
        <taxon>Bacillati</taxon>
        <taxon>Bacillota</taxon>
        <taxon>Bacilli</taxon>
        <taxon>Lactobacillales</taxon>
        <taxon>Lactobacillaceae</taxon>
        <taxon>Pediococcus</taxon>
    </lineage>
</organism>
<keyword evidence="1 2" id="KW-0238">DNA-binding</keyword>
<dbReference type="STRING" id="701521.PECL_645"/>
<evidence type="ECO:0000259" key="3">
    <source>
        <dbReference type="PROSITE" id="PS50977"/>
    </source>
</evidence>
<dbReference type="Proteomes" id="UP000005444">
    <property type="component" value="Chromosome"/>
</dbReference>
<feature type="DNA-binding region" description="H-T-H motif" evidence="2">
    <location>
        <begin position="34"/>
        <end position="53"/>
    </location>
</feature>
<dbReference type="InterPro" id="IPR001647">
    <property type="entry name" value="HTH_TetR"/>
</dbReference>
<dbReference type="InterPro" id="IPR050624">
    <property type="entry name" value="HTH-type_Tx_Regulator"/>
</dbReference>
<evidence type="ECO:0000313" key="4">
    <source>
        <dbReference type="EMBL" id="AEV94938.1"/>
    </source>
</evidence>
<dbReference type="Pfam" id="PF00440">
    <property type="entry name" value="TetR_N"/>
    <property type="match status" value="1"/>
</dbReference>
<accession>G8PCF3</accession>
<dbReference type="EMBL" id="CP003137">
    <property type="protein sequence ID" value="AEV94938.1"/>
    <property type="molecule type" value="Genomic_DNA"/>
</dbReference>
<dbReference type="eggNOG" id="COG1309">
    <property type="taxonomic scope" value="Bacteria"/>
</dbReference>
<dbReference type="GO" id="GO:0003677">
    <property type="term" value="F:DNA binding"/>
    <property type="evidence" value="ECO:0007669"/>
    <property type="project" value="UniProtKB-UniRule"/>
</dbReference>